<feature type="domain" description="HTH araC/xylS-type" evidence="4">
    <location>
        <begin position="11"/>
        <end position="108"/>
    </location>
</feature>
<evidence type="ECO:0000256" key="1">
    <source>
        <dbReference type="ARBA" id="ARBA00023015"/>
    </source>
</evidence>
<dbReference type="InterPro" id="IPR018060">
    <property type="entry name" value="HTH_AraC"/>
</dbReference>
<dbReference type="InterPro" id="IPR020449">
    <property type="entry name" value="Tscrpt_reg_AraC-type_HTH"/>
</dbReference>
<dbReference type="PANTHER" id="PTHR47504:SF6">
    <property type="entry name" value="ARAC-FAMILY TRANSCRIPTIONAL REGULATOR"/>
    <property type="match status" value="1"/>
</dbReference>
<dbReference type="SMART" id="SM00342">
    <property type="entry name" value="HTH_ARAC"/>
    <property type="match status" value="1"/>
</dbReference>
<dbReference type="SUPFAM" id="SSF46689">
    <property type="entry name" value="Homeodomain-like"/>
    <property type="match status" value="2"/>
</dbReference>
<gene>
    <name evidence="5" type="ORF">AN965_16980</name>
</gene>
<dbReference type="GO" id="GO:0043565">
    <property type="term" value="F:sequence-specific DNA binding"/>
    <property type="evidence" value="ECO:0007669"/>
    <property type="project" value="InterPro"/>
</dbReference>
<keyword evidence="1" id="KW-0805">Transcription regulation</keyword>
<reference evidence="5 6" key="1">
    <citation type="submission" date="2015-09" db="EMBL/GenBank/DDBJ databases">
        <title>Genome sequencing project for genomic taxonomy and phylogenomics of Bacillus-like bacteria.</title>
        <authorList>
            <person name="Liu B."/>
            <person name="Wang J."/>
            <person name="Zhu Y."/>
            <person name="Liu G."/>
            <person name="Chen Q."/>
            <person name="Chen Z."/>
            <person name="Lan J."/>
            <person name="Che J."/>
            <person name="Ge C."/>
            <person name="Shi H."/>
            <person name="Pan Z."/>
            <person name="Liu X."/>
        </authorList>
    </citation>
    <scope>NUCLEOTIDE SEQUENCE [LARGE SCALE GENOMIC DNA]</scope>
    <source>
        <strain evidence="5 6">DSM 19153</strain>
    </source>
</reference>
<evidence type="ECO:0000256" key="2">
    <source>
        <dbReference type="ARBA" id="ARBA00023125"/>
    </source>
</evidence>
<proteinExistence type="predicted"/>
<dbReference type="Gene3D" id="1.10.10.60">
    <property type="entry name" value="Homeodomain-like"/>
    <property type="match status" value="2"/>
</dbReference>
<comment type="caution">
    <text evidence="5">The sequence shown here is derived from an EMBL/GenBank/DDBJ whole genome shotgun (WGS) entry which is preliminary data.</text>
</comment>
<dbReference type="GO" id="GO:0003700">
    <property type="term" value="F:DNA-binding transcription factor activity"/>
    <property type="evidence" value="ECO:0007669"/>
    <property type="project" value="InterPro"/>
</dbReference>
<sequence length="363" mass="42844">MEVRHVMEQVQCMIDWIEDHLKGRFSLDELSDYMGYSPYYYSFKFHQVTGVSIKRYILLRRLYLSTEDLSKNKRIIDVAFTYGYSSQEAYSRAFKRVFGINPGQYQMKKVPVQSIVKLTTYKNGAGSTMNVSRKIEVNKVKNERSDLFDKNILHIMNGQLMYDEFKTNKLLGDADYAPFNEAMCVNKTTEEILNHTFIRTRADGHNESEESYMDKVIVPLHDLFNKEYTCIVLWFGEDMFCQMNVLTVLSYLEQTKYKGKVFLNSFREDEFKVNQTELTLGHYHLTYKETMIHHVLPSNELMPIMYQAIKIYLDMLKAENEVVKYIRKNKDLPTKQLIQTLFHLFPTIGYGDSQYIELINKIK</sequence>
<keyword evidence="3" id="KW-0804">Transcription</keyword>
<dbReference type="PROSITE" id="PS00041">
    <property type="entry name" value="HTH_ARAC_FAMILY_1"/>
    <property type="match status" value="1"/>
</dbReference>
<dbReference type="AlphaFoldDB" id="A0A9D5DKY0"/>
<dbReference type="PRINTS" id="PR00032">
    <property type="entry name" value="HTHARAC"/>
</dbReference>
<dbReference type="InterPro" id="IPR018062">
    <property type="entry name" value="HTH_AraC-typ_CS"/>
</dbReference>
<dbReference type="Pfam" id="PF12833">
    <property type="entry name" value="HTH_18"/>
    <property type="match status" value="1"/>
</dbReference>
<accession>A0A9D5DKY0</accession>
<protein>
    <submittedName>
        <fullName evidence="5">AraC family transcriptional regulator</fullName>
    </submittedName>
</protein>
<evidence type="ECO:0000256" key="3">
    <source>
        <dbReference type="ARBA" id="ARBA00023163"/>
    </source>
</evidence>
<dbReference type="Proteomes" id="UP000051061">
    <property type="component" value="Unassembled WGS sequence"/>
</dbReference>
<keyword evidence="6" id="KW-1185">Reference proteome</keyword>
<evidence type="ECO:0000313" key="5">
    <source>
        <dbReference type="EMBL" id="KQL55770.1"/>
    </source>
</evidence>
<dbReference type="PANTHER" id="PTHR47504">
    <property type="entry name" value="RIGHT ORIGIN-BINDING PROTEIN"/>
    <property type="match status" value="1"/>
</dbReference>
<organism evidence="5 6">
    <name type="scientific">Alkalicoccobacillus plakortidis</name>
    <dbReference type="NCBI Taxonomy" id="444060"/>
    <lineage>
        <taxon>Bacteria</taxon>
        <taxon>Bacillati</taxon>
        <taxon>Bacillota</taxon>
        <taxon>Bacilli</taxon>
        <taxon>Bacillales</taxon>
        <taxon>Bacillaceae</taxon>
        <taxon>Alkalicoccobacillus</taxon>
    </lineage>
</organism>
<dbReference type="PROSITE" id="PS01124">
    <property type="entry name" value="HTH_ARAC_FAMILY_2"/>
    <property type="match status" value="1"/>
</dbReference>
<evidence type="ECO:0000313" key="6">
    <source>
        <dbReference type="Proteomes" id="UP000051061"/>
    </source>
</evidence>
<keyword evidence="2" id="KW-0238">DNA-binding</keyword>
<evidence type="ECO:0000259" key="4">
    <source>
        <dbReference type="PROSITE" id="PS01124"/>
    </source>
</evidence>
<name>A0A9D5DKY0_9BACI</name>
<dbReference type="EMBL" id="LJJD01000037">
    <property type="protein sequence ID" value="KQL55770.1"/>
    <property type="molecule type" value="Genomic_DNA"/>
</dbReference>
<dbReference type="InterPro" id="IPR050959">
    <property type="entry name" value="MarA-like"/>
</dbReference>
<dbReference type="InterPro" id="IPR009057">
    <property type="entry name" value="Homeodomain-like_sf"/>
</dbReference>